<dbReference type="InterPro" id="IPR030395">
    <property type="entry name" value="GP_PDE_dom"/>
</dbReference>
<comment type="caution">
    <text evidence="2">The sequence shown here is derived from an EMBL/GenBank/DDBJ whole genome shotgun (WGS) entry which is preliminary data.</text>
</comment>
<keyword evidence="3" id="KW-1185">Reference proteome</keyword>
<dbReference type="Pfam" id="PF03009">
    <property type="entry name" value="GDPD"/>
    <property type="match status" value="1"/>
</dbReference>
<dbReference type="PANTHER" id="PTHR46211:SF1">
    <property type="entry name" value="GLYCEROPHOSPHODIESTER PHOSPHODIESTERASE, CYTOPLASMIC"/>
    <property type="match status" value="1"/>
</dbReference>
<reference evidence="2 3" key="1">
    <citation type="submission" date="2018-03" db="EMBL/GenBank/DDBJ databases">
        <title>Genomic Encyclopedia of Type Strains, Phase III (KMG-III): the genomes of soil and plant-associated and newly described type strains.</title>
        <authorList>
            <person name="Whitman W."/>
        </authorList>
    </citation>
    <scope>NUCLEOTIDE SEQUENCE [LARGE SCALE GENOMIC DNA]</scope>
    <source>
        <strain evidence="2 3">CGMCC 1.12259</strain>
    </source>
</reference>
<dbReference type="AlphaFoldDB" id="A0A2P8FTN7"/>
<feature type="domain" description="GP-PDE" evidence="1">
    <location>
        <begin position="1"/>
        <end position="236"/>
    </location>
</feature>
<organism evidence="2 3">
    <name type="scientific">Planomicrobium soli</name>
    <dbReference type="NCBI Taxonomy" id="1176648"/>
    <lineage>
        <taxon>Bacteria</taxon>
        <taxon>Bacillati</taxon>
        <taxon>Bacillota</taxon>
        <taxon>Bacilli</taxon>
        <taxon>Bacillales</taxon>
        <taxon>Caryophanaceae</taxon>
        <taxon>Planomicrobium</taxon>
    </lineage>
</organism>
<name>A0A2P8FTN7_9BACL</name>
<gene>
    <name evidence="2" type="ORF">B0H99_12235</name>
</gene>
<dbReference type="OrthoDB" id="384721at2"/>
<dbReference type="EMBL" id="PYAT01000022">
    <property type="protein sequence ID" value="PSL25084.1"/>
    <property type="molecule type" value="Genomic_DNA"/>
</dbReference>
<dbReference type="InterPro" id="IPR017946">
    <property type="entry name" value="PLC-like_Pdiesterase_TIM-brl"/>
</dbReference>
<dbReference type="Gene3D" id="3.20.20.190">
    <property type="entry name" value="Phosphatidylinositol (PI) phosphodiesterase"/>
    <property type="match status" value="1"/>
</dbReference>
<dbReference type="GO" id="GO:0008081">
    <property type="term" value="F:phosphoric diester hydrolase activity"/>
    <property type="evidence" value="ECO:0007669"/>
    <property type="project" value="InterPro"/>
</dbReference>
<accession>A0A2P8FTN7</accession>
<dbReference type="PANTHER" id="PTHR46211">
    <property type="entry name" value="GLYCEROPHOSPHORYL DIESTER PHOSPHODIESTERASE"/>
    <property type="match status" value="1"/>
</dbReference>
<dbReference type="RefSeq" id="WP_106534871.1">
    <property type="nucleotide sequence ID" value="NZ_PYAT01000022.1"/>
</dbReference>
<dbReference type="SUPFAM" id="SSF51695">
    <property type="entry name" value="PLC-like phosphodiesterases"/>
    <property type="match status" value="1"/>
</dbReference>
<dbReference type="Proteomes" id="UP000242682">
    <property type="component" value="Unassembled WGS sequence"/>
</dbReference>
<evidence type="ECO:0000313" key="2">
    <source>
        <dbReference type="EMBL" id="PSL25084.1"/>
    </source>
</evidence>
<evidence type="ECO:0000313" key="3">
    <source>
        <dbReference type="Proteomes" id="UP000242682"/>
    </source>
</evidence>
<evidence type="ECO:0000259" key="1">
    <source>
        <dbReference type="PROSITE" id="PS51704"/>
    </source>
</evidence>
<protein>
    <submittedName>
        <fullName evidence="2">Glycerophosphoryl diester phosphodiesterase</fullName>
    </submittedName>
</protein>
<proteinExistence type="predicted"/>
<dbReference type="GO" id="GO:0006629">
    <property type="term" value="P:lipid metabolic process"/>
    <property type="evidence" value="ECO:0007669"/>
    <property type="project" value="InterPro"/>
</dbReference>
<sequence>MKIYANRGSSGTYPENTLTAFQAAAALPITGVVINVQLSKDEKIVVIHDEKLERTTNGEGYVKDKTLEELKQLDCGAWFSPEWEGTEIPTLAEVFDIFQDTDHRLNIDLKTNVFPYDQLLDKVIALADKRGLTERLILSSFNHEDIQKVCKETSVESAILTENVMVDVYDYARVIGTNRIHMNLPTAFRKTATDALRKGAIVYVYINNNLQYAEDLQQIGIHGLITNYPELLLSKNP</sequence>
<dbReference type="PROSITE" id="PS51704">
    <property type="entry name" value="GP_PDE"/>
    <property type="match status" value="1"/>
</dbReference>